<comment type="function">
    <text evidence="4">Part of the outer membrane protein assembly complex, which is involved in assembly and insertion of beta-barrel proteins into the outer membrane.</text>
</comment>
<reference evidence="6 7" key="1">
    <citation type="journal article" date="2014" name="Int. J. Syst. Evol. Microbiol.">
        <title>Complete genome sequence of Corynebacterium casei LMG S-19264T (=DSM 44701T), isolated from a smear-ripened cheese.</title>
        <authorList>
            <consortium name="US DOE Joint Genome Institute (JGI-PGF)"/>
            <person name="Walter F."/>
            <person name="Albersmeier A."/>
            <person name="Kalinowski J."/>
            <person name="Ruckert C."/>
        </authorList>
    </citation>
    <scope>NUCLEOTIDE SEQUENCE [LARGE SCALE GENOMIC DNA]</scope>
    <source>
        <strain evidence="6 7">CGMCC 1.16330</strain>
    </source>
</reference>
<feature type="domain" description="Outer membrane lipoprotein BamD-like" evidence="5">
    <location>
        <begin position="56"/>
        <end position="250"/>
    </location>
</feature>
<comment type="subunit">
    <text evidence="4">Part of the Bam complex.</text>
</comment>
<keyword evidence="3 4" id="KW-0998">Cell outer membrane</keyword>
<evidence type="ECO:0000313" key="7">
    <source>
        <dbReference type="Proteomes" id="UP000597507"/>
    </source>
</evidence>
<organism evidence="6 7">
    <name type="scientific">Caldovatus sediminis</name>
    <dbReference type="NCBI Taxonomy" id="2041189"/>
    <lineage>
        <taxon>Bacteria</taxon>
        <taxon>Pseudomonadati</taxon>
        <taxon>Pseudomonadota</taxon>
        <taxon>Alphaproteobacteria</taxon>
        <taxon>Acetobacterales</taxon>
        <taxon>Roseomonadaceae</taxon>
        <taxon>Caldovatus</taxon>
    </lineage>
</organism>
<dbReference type="GO" id="GO:0009279">
    <property type="term" value="C:cell outer membrane"/>
    <property type="evidence" value="ECO:0007669"/>
    <property type="project" value="UniProtKB-SubCell"/>
</dbReference>
<keyword evidence="1 4" id="KW-0732">Signal</keyword>
<evidence type="ECO:0000256" key="2">
    <source>
        <dbReference type="ARBA" id="ARBA00023136"/>
    </source>
</evidence>
<comment type="similarity">
    <text evidence="4">Belongs to the BamD family.</text>
</comment>
<dbReference type="InterPro" id="IPR039565">
    <property type="entry name" value="BamD-like"/>
</dbReference>
<dbReference type="InterPro" id="IPR011990">
    <property type="entry name" value="TPR-like_helical_dom_sf"/>
</dbReference>
<dbReference type="InterPro" id="IPR017689">
    <property type="entry name" value="BamD"/>
</dbReference>
<keyword evidence="4" id="KW-0449">Lipoprotein</keyword>
<evidence type="ECO:0000256" key="4">
    <source>
        <dbReference type="HAMAP-Rule" id="MF_00922"/>
    </source>
</evidence>
<dbReference type="Gene3D" id="1.25.40.10">
    <property type="entry name" value="Tetratricopeptide repeat domain"/>
    <property type="match status" value="1"/>
</dbReference>
<comment type="subcellular location">
    <subcellularLocation>
        <location evidence="4">Cell outer membrane</location>
        <topology evidence="4">Lipid-anchor</topology>
    </subcellularLocation>
</comment>
<dbReference type="SUPFAM" id="SSF48452">
    <property type="entry name" value="TPR-like"/>
    <property type="match status" value="1"/>
</dbReference>
<protein>
    <recommendedName>
        <fullName evidence="4">Outer membrane protein assembly factor BamD</fullName>
    </recommendedName>
</protein>
<evidence type="ECO:0000259" key="5">
    <source>
        <dbReference type="Pfam" id="PF13525"/>
    </source>
</evidence>
<sequence>MIPPAPRRHPPRRRGPAGRLLPLLVLVGLAAAGCARQWDGSERSLAPSREQRYADVAPETLYAAGMQELRARRFRQAVEIFDAIEREHPYSTWATNAKLMAAYAEYMQNRYTEAIGALDRFIQLHPAHRDVAYAYYLRALSQYEQINDAQRDQRQTEIAMAALQEVANRFPETAYARDARLKMDLARDHLAGREMHVGRFYQRQGLYAAAIGRFRKVVDDYQTTNHVPEALHRLTEIYLTLGLTEEARRTAAVLGHNYPGSPWYQDSYALLVAGAPRSEDEQPGLLLRVWDNTLGRLL</sequence>
<evidence type="ECO:0000256" key="3">
    <source>
        <dbReference type="ARBA" id="ARBA00023237"/>
    </source>
</evidence>
<dbReference type="GO" id="GO:0051205">
    <property type="term" value="P:protein insertion into membrane"/>
    <property type="evidence" value="ECO:0007669"/>
    <property type="project" value="UniProtKB-UniRule"/>
</dbReference>
<dbReference type="Proteomes" id="UP000597507">
    <property type="component" value="Unassembled WGS sequence"/>
</dbReference>
<dbReference type="HAMAP" id="MF_00922">
    <property type="entry name" value="OM_assembly_BamD"/>
    <property type="match status" value="1"/>
</dbReference>
<keyword evidence="2 4" id="KW-0472">Membrane</keyword>
<dbReference type="AlphaFoldDB" id="A0A8J2Z7V0"/>
<keyword evidence="7" id="KW-1185">Reference proteome</keyword>
<name>A0A8J2Z7V0_9PROT</name>
<dbReference type="GO" id="GO:0043165">
    <property type="term" value="P:Gram-negative-bacterium-type cell outer membrane assembly"/>
    <property type="evidence" value="ECO:0007669"/>
    <property type="project" value="UniProtKB-UniRule"/>
</dbReference>
<proteinExistence type="inferred from homology"/>
<dbReference type="PROSITE" id="PS51257">
    <property type="entry name" value="PROKAR_LIPOPROTEIN"/>
    <property type="match status" value="1"/>
</dbReference>
<accession>A0A8J2Z7V0</accession>
<keyword evidence="4" id="KW-0564">Palmitate</keyword>
<evidence type="ECO:0000313" key="6">
    <source>
        <dbReference type="EMBL" id="GGG16553.1"/>
    </source>
</evidence>
<dbReference type="Pfam" id="PF13525">
    <property type="entry name" value="YfiO"/>
    <property type="match status" value="1"/>
</dbReference>
<gene>
    <name evidence="4" type="primary">bamD</name>
    <name evidence="6" type="ORF">GCM10010964_01080</name>
</gene>
<dbReference type="EMBL" id="BMKS01000001">
    <property type="protein sequence ID" value="GGG16553.1"/>
    <property type="molecule type" value="Genomic_DNA"/>
</dbReference>
<dbReference type="NCBIfam" id="TIGR03302">
    <property type="entry name" value="OM_YfiO"/>
    <property type="match status" value="1"/>
</dbReference>
<comment type="caution">
    <text evidence="6">The sequence shown here is derived from an EMBL/GenBank/DDBJ whole genome shotgun (WGS) entry which is preliminary data.</text>
</comment>
<dbReference type="RefSeq" id="WP_188897366.1">
    <property type="nucleotide sequence ID" value="NZ_BMKS01000001.1"/>
</dbReference>
<evidence type="ECO:0000256" key="1">
    <source>
        <dbReference type="ARBA" id="ARBA00022729"/>
    </source>
</evidence>
<dbReference type="CDD" id="cd15830">
    <property type="entry name" value="BamD"/>
    <property type="match status" value="1"/>
</dbReference>